<organism evidence="2 3">
    <name type="scientific">Streptomyces monticola</name>
    <dbReference type="NCBI Taxonomy" id="2666263"/>
    <lineage>
        <taxon>Bacteria</taxon>
        <taxon>Bacillati</taxon>
        <taxon>Actinomycetota</taxon>
        <taxon>Actinomycetes</taxon>
        <taxon>Kitasatosporales</taxon>
        <taxon>Streptomycetaceae</taxon>
        <taxon>Streptomyces</taxon>
    </lineage>
</organism>
<comment type="caution">
    <text evidence="2">The sequence shown here is derived from an EMBL/GenBank/DDBJ whole genome shotgun (WGS) entry which is preliminary data.</text>
</comment>
<gene>
    <name evidence="2" type="ORF">ACFQVC_10035</name>
</gene>
<dbReference type="Pfam" id="PF00027">
    <property type="entry name" value="cNMP_binding"/>
    <property type="match status" value="1"/>
</dbReference>
<dbReference type="Proteomes" id="UP001596523">
    <property type="component" value="Unassembled WGS sequence"/>
</dbReference>
<proteinExistence type="predicted"/>
<evidence type="ECO:0000313" key="3">
    <source>
        <dbReference type="Proteomes" id="UP001596523"/>
    </source>
</evidence>
<protein>
    <submittedName>
        <fullName evidence="2">Crp/Fnr family transcriptional regulator</fullName>
    </submittedName>
</protein>
<dbReference type="CDD" id="cd00038">
    <property type="entry name" value="CAP_ED"/>
    <property type="match status" value="1"/>
</dbReference>
<dbReference type="InterPro" id="IPR014710">
    <property type="entry name" value="RmlC-like_jellyroll"/>
</dbReference>
<accession>A0ABW2JG46</accession>
<keyword evidence="3" id="KW-1185">Reference proteome</keyword>
<reference evidence="3" key="1">
    <citation type="journal article" date="2019" name="Int. J. Syst. Evol. Microbiol.">
        <title>The Global Catalogue of Microorganisms (GCM) 10K type strain sequencing project: providing services to taxonomists for standard genome sequencing and annotation.</title>
        <authorList>
            <consortium name="The Broad Institute Genomics Platform"/>
            <consortium name="The Broad Institute Genome Sequencing Center for Infectious Disease"/>
            <person name="Wu L."/>
            <person name="Ma J."/>
        </authorList>
    </citation>
    <scope>NUCLEOTIDE SEQUENCE [LARGE SCALE GENOMIC DNA]</scope>
    <source>
        <strain evidence="3">SYNS20</strain>
    </source>
</reference>
<feature type="domain" description="Cyclic nucleotide-binding" evidence="1">
    <location>
        <begin position="7"/>
        <end position="76"/>
    </location>
</feature>
<dbReference type="PROSITE" id="PS50042">
    <property type="entry name" value="CNMP_BINDING_3"/>
    <property type="match status" value="1"/>
</dbReference>
<dbReference type="InterPro" id="IPR018490">
    <property type="entry name" value="cNMP-bd_dom_sf"/>
</dbReference>
<dbReference type="Gene3D" id="2.60.120.10">
    <property type="entry name" value="Jelly Rolls"/>
    <property type="match status" value="1"/>
</dbReference>
<name>A0ABW2JG46_9ACTN</name>
<evidence type="ECO:0000259" key="1">
    <source>
        <dbReference type="PROSITE" id="PS50042"/>
    </source>
</evidence>
<dbReference type="RefSeq" id="WP_381829540.1">
    <property type="nucleotide sequence ID" value="NZ_JBHTCF010000003.1"/>
</dbReference>
<dbReference type="EMBL" id="JBHTCF010000003">
    <property type="protein sequence ID" value="MFC7304551.1"/>
    <property type="molecule type" value="Genomic_DNA"/>
</dbReference>
<sequence>MATTGRTVQTLPVEHRVRLMYIAREVAIAQGERLFKQGGRADRFWIVRSGTVALDMYVPGRRAPVIDTLGFGELIGWSWMFPPYVWQLGAVAVSPVRAYEFDALAVRLMCEDDPALGREVGHWVGKVLAHRLRATRTRILDLYAPYGSGGPR</sequence>
<evidence type="ECO:0000313" key="2">
    <source>
        <dbReference type="EMBL" id="MFC7304551.1"/>
    </source>
</evidence>
<dbReference type="SUPFAM" id="SSF51206">
    <property type="entry name" value="cAMP-binding domain-like"/>
    <property type="match status" value="1"/>
</dbReference>
<dbReference type="InterPro" id="IPR000595">
    <property type="entry name" value="cNMP-bd_dom"/>
</dbReference>